<evidence type="ECO:0000313" key="4">
    <source>
        <dbReference type="Proteomes" id="UP001152320"/>
    </source>
</evidence>
<feature type="compositionally biased region" description="Basic and acidic residues" evidence="1">
    <location>
        <begin position="295"/>
        <end position="308"/>
    </location>
</feature>
<dbReference type="InterPro" id="IPR047319">
    <property type="entry name" value="DCAF15_C"/>
</dbReference>
<dbReference type="GO" id="GO:0016567">
    <property type="term" value="P:protein ubiquitination"/>
    <property type="evidence" value="ECO:0007669"/>
    <property type="project" value="InterPro"/>
</dbReference>
<evidence type="ECO:0000256" key="1">
    <source>
        <dbReference type="SAM" id="MobiDB-lite"/>
    </source>
</evidence>
<dbReference type="CDD" id="cd20917">
    <property type="entry name" value="DCAF15-NTD"/>
    <property type="match status" value="1"/>
</dbReference>
<protein>
    <submittedName>
        <fullName evidence="3">DDB1- and CUL4-associated factor 15</fullName>
    </submittedName>
</protein>
<dbReference type="EMBL" id="JAIZAY010000006">
    <property type="protein sequence ID" value="KAJ8040778.1"/>
    <property type="molecule type" value="Genomic_DNA"/>
</dbReference>
<evidence type="ECO:0000313" key="3">
    <source>
        <dbReference type="EMBL" id="KAJ8040778.1"/>
    </source>
</evidence>
<dbReference type="PANTHER" id="PTHR28541">
    <property type="entry name" value="DDB1- AND CUL4-ASSOCIATED FACTOR 15"/>
    <property type="match status" value="1"/>
</dbReference>
<dbReference type="OrthoDB" id="6354267at2759"/>
<evidence type="ECO:0000259" key="2">
    <source>
        <dbReference type="Pfam" id="PF14939"/>
    </source>
</evidence>
<feature type="compositionally biased region" description="Basic and acidic residues" evidence="1">
    <location>
        <begin position="466"/>
        <end position="492"/>
    </location>
</feature>
<reference evidence="3" key="1">
    <citation type="submission" date="2021-10" db="EMBL/GenBank/DDBJ databases">
        <title>Tropical sea cucumber genome reveals ecological adaptation and Cuvierian tubules defense mechanism.</title>
        <authorList>
            <person name="Chen T."/>
        </authorList>
    </citation>
    <scope>NUCLEOTIDE SEQUENCE</scope>
    <source>
        <strain evidence="3">Nanhai2018</strain>
        <tissue evidence="3">Muscle</tissue>
    </source>
</reference>
<dbReference type="GO" id="GO:0080008">
    <property type="term" value="C:Cul4-RING E3 ubiquitin ligase complex"/>
    <property type="evidence" value="ECO:0007669"/>
    <property type="project" value="TreeGrafter"/>
</dbReference>
<sequence>MAGSTNQFPCITCSRNRLFGSFNVVHRLQMRQLRGSVHPTKHAFPACKSLFGRIPSRMAVPLKDIVDQNTLVEDGHVFMGFSKDGEFVISYTLLLDFGEDSAMPYYSYKLHWWKFRDRQPMVKVSEVVLFAEEKINKALHLAVCSWPTDNTKILVYGCASSKPCPDEKLACYVTITAVPQYSPCPSCTHIKNSGDYTRTDRDGEIPFGDIPPELADEFGPDAFIDPTPPCCLRHSYAVHTRFEMSPPFPGFSPIHSMRKDGVVVLNSGDTLIALSVHLCQVSDAVFSPSAGKLSFKDTPQKDLPHTDPQETSWNPLGNGLSQKQNFESSGATVDGRLCKHLASPKTEEGRKKSEVIEGSVTTSWQCHHALGKERKTSSQPRDLIDILDCEGEPHGESNPESCSIQRVFEACCQTCRLCQEISQGPPMTTETLCRKSQEITDSLVDPDCANRLEQCLFHSASDSSSRESRLDELSRPRHVEDMLPPRSKDECPQIHGKASPKSLDYERWSNSRETTLADILNRPDFERKSSSKSKSKCTNSERQLPDAHSNLCNVSDGAGTPIASGILQNLRHTHRLGSSSFPFEVSSQVSDSKSSIGSELEGSCPYHCPDFDDTQDSTATIKDCTCNMQRIFYALRRFVERSSIEDGDNGDQDGFGPDYHNMVPIHVTGPYDMTPLRKTSIVSPEVPCIEVRQITLDAEHYICDAICKRASWGKRYISFTDYDMNILDVCPESSIVYVLLKALVRAWPESKSSADIFEFDDNPTSDTPQVYETGFSFAWNLKTGTYDTLHIEDLSPFDQSQLSKMWNPGFLLTLQLQRKSALPQNHSNSVHILTNEAVFRNKSLTRLLDPVHYVAIILT</sequence>
<feature type="compositionally biased region" description="Polar residues" evidence="1">
    <location>
        <begin position="309"/>
        <end position="326"/>
    </location>
</feature>
<proteinExistence type="predicted"/>
<dbReference type="AlphaFoldDB" id="A0A9Q1C9R5"/>
<dbReference type="InterPro" id="IPR032734">
    <property type="entry name" value="DCAF15_WD40"/>
</dbReference>
<comment type="caution">
    <text evidence="3">The sequence shown here is derived from an EMBL/GenBank/DDBJ whole genome shotgun (WGS) entry which is preliminary data.</text>
</comment>
<feature type="domain" description="DDB1- and CUL4-associated factor 15 WD40 repeat-containing" evidence="2">
    <location>
        <begin position="48"/>
        <end position="279"/>
    </location>
</feature>
<name>A0A9Q1C9R5_HOLLE</name>
<accession>A0A9Q1C9R5</accession>
<dbReference type="Pfam" id="PF14939">
    <property type="entry name" value="DCAF15_WD40"/>
    <property type="match status" value="1"/>
</dbReference>
<organism evidence="3 4">
    <name type="scientific">Holothuria leucospilota</name>
    <name type="common">Black long sea cucumber</name>
    <name type="synonym">Mertensiothuria leucospilota</name>
    <dbReference type="NCBI Taxonomy" id="206669"/>
    <lineage>
        <taxon>Eukaryota</taxon>
        <taxon>Metazoa</taxon>
        <taxon>Echinodermata</taxon>
        <taxon>Eleutherozoa</taxon>
        <taxon>Echinozoa</taxon>
        <taxon>Holothuroidea</taxon>
        <taxon>Aspidochirotacea</taxon>
        <taxon>Aspidochirotida</taxon>
        <taxon>Holothuriidae</taxon>
        <taxon>Holothuria</taxon>
    </lineage>
</organism>
<dbReference type="InterPro" id="IPR038914">
    <property type="entry name" value="DCAF15"/>
</dbReference>
<feature type="region of interest" description="Disordered" evidence="1">
    <location>
        <begin position="519"/>
        <end position="550"/>
    </location>
</feature>
<dbReference type="PANTHER" id="PTHR28541:SF1">
    <property type="entry name" value="DDB1- AND CUL4-ASSOCIATED FACTOR 15"/>
    <property type="match status" value="1"/>
</dbReference>
<gene>
    <name evidence="3" type="ORF">HOLleu_15176</name>
</gene>
<keyword evidence="4" id="KW-1185">Reference proteome</keyword>
<feature type="region of interest" description="Disordered" evidence="1">
    <location>
        <begin position="295"/>
        <end position="326"/>
    </location>
</feature>
<feature type="region of interest" description="Disordered" evidence="1">
    <location>
        <begin position="466"/>
        <end position="507"/>
    </location>
</feature>
<dbReference type="CDD" id="cd20913">
    <property type="entry name" value="DCAF15-CTD"/>
    <property type="match status" value="1"/>
</dbReference>
<dbReference type="Proteomes" id="UP001152320">
    <property type="component" value="Chromosome 6"/>
</dbReference>